<gene>
    <name evidence="1" type="ORF">GTO82_07205</name>
</gene>
<accession>A0A9X7Y6P3</accession>
<name>A0A9X7Y6P3_LACJH</name>
<organism evidence="1 2">
    <name type="scientific">Lactobacillus johnsonii</name>
    <dbReference type="NCBI Taxonomy" id="33959"/>
    <lineage>
        <taxon>Bacteria</taxon>
        <taxon>Bacillati</taxon>
        <taxon>Bacillota</taxon>
        <taxon>Bacilli</taxon>
        <taxon>Lactobacillales</taxon>
        <taxon>Lactobacillaceae</taxon>
        <taxon>Lactobacillus</taxon>
    </lineage>
</organism>
<dbReference type="EMBL" id="CP047409">
    <property type="protein sequence ID" value="QLL68638.1"/>
    <property type="molecule type" value="Genomic_DNA"/>
</dbReference>
<evidence type="ECO:0000313" key="1">
    <source>
        <dbReference type="EMBL" id="QLL68638.1"/>
    </source>
</evidence>
<dbReference type="Proteomes" id="UP000510788">
    <property type="component" value="Chromosome"/>
</dbReference>
<sequence>MDIKDVVDQVKEIKEEQSDPEVAHLLEDNLYEQVLNMIASSKCSDPKSFAKEALKTKDILFRRWYA</sequence>
<proteinExistence type="predicted"/>
<dbReference type="RefSeq" id="WP_180873037.1">
    <property type="nucleotide sequence ID" value="NZ_CP047409.1"/>
</dbReference>
<reference evidence="1 2" key="1">
    <citation type="submission" date="2020-01" db="EMBL/GenBank/DDBJ databases">
        <title>Complete and circular genome sequences of six lactobacillus isolates from horses.</title>
        <authorList>
            <person name="Hassan H.M."/>
        </authorList>
    </citation>
    <scope>NUCLEOTIDE SEQUENCE [LARGE SCALE GENOMIC DNA]</scope>
    <source>
        <strain evidence="1 2">3DG</strain>
    </source>
</reference>
<dbReference type="AlphaFoldDB" id="A0A9X7Y6P3"/>
<protein>
    <submittedName>
        <fullName evidence="1">Uncharacterized protein</fullName>
    </submittedName>
</protein>
<evidence type="ECO:0000313" key="2">
    <source>
        <dbReference type="Proteomes" id="UP000510788"/>
    </source>
</evidence>